<dbReference type="InterPro" id="IPR039425">
    <property type="entry name" value="RNA_pol_sigma-70-like"/>
</dbReference>
<dbReference type="SUPFAM" id="SSF88659">
    <property type="entry name" value="Sigma3 and sigma4 domains of RNA polymerase sigma factors"/>
    <property type="match status" value="1"/>
</dbReference>
<dbReference type="GO" id="GO:0003899">
    <property type="term" value="F:DNA-directed RNA polymerase activity"/>
    <property type="evidence" value="ECO:0007669"/>
    <property type="project" value="UniProtKB-EC"/>
</dbReference>
<keyword evidence="3" id="KW-0805">Transcription regulation</keyword>
<dbReference type="Gene3D" id="1.10.1740.10">
    <property type="match status" value="1"/>
</dbReference>
<dbReference type="EMBL" id="CP089982">
    <property type="protein sequence ID" value="WXA94268.1"/>
    <property type="molecule type" value="Genomic_DNA"/>
</dbReference>
<dbReference type="Gene3D" id="3.10.450.50">
    <property type="match status" value="1"/>
</dbReference>
<comment type="similarity">
    <text evidence="1">Belongs to the sigma-70 factor family. ECF subfamily.</text>
</comment>
<keyword evidence="4" id="KW-0731">Sigma factor</keyword>
<dbReference type="NCBIfam" id="NF006089">
    <property type="entry name" value="PRK08241.1"/>
    <property type="match status" value="1"/>
</dbReference>
<dbReference type="CDD" id="cd06171">
    <property type="entry name" value="Sigma70_r4"/>
    <property type="match status" value="1"/>
</dbReference>
<dbReference type="InterPro" id="IPR007627">
    <property type="entry name" value="RNA_pol_sigma70_r2"/>
</dbReference>
<feature type="domain" description="RNA polymerase sigma factor 70 region 4 type 2" evidence="8">
    <location>
        <begin position="150"/>
        <end position="202"/>
    </location>
</feature>
<keyword evidence="9" id="KW-0548">Nucleotidyltransferase</keyword>
<gene>
    <name evidence="9" type="ORF">LZC95_48460</name>
</gene>
<evidence type="ECO:0000259" key="8">
    <source>
        <dbReference type="Pfam" id="PF08281"/>
    </source>
</evidence>
<dbReference type="Pfam" id="PF04542">
    <property type="entry name" value="Sigma70_r2"/>
    <property type="match status" value="1"/>
</dbReference>
<dbReference type="EC" id="2.7.7.6" evidence="9"/>
<dbReference type="InterPro" id="IPR013325">
    <property type="entry name" value="RNA_pol_sigma_r2"/>
</dbReference>
<keyword evidence="5" id="KW-0804">Transcription</keyword>
<protein>
    <submittedName>
        <fullName evidence="9">RNA polymerase subunit sigma-70</fullName>
        <ecNumber evidence="9">2.7.7.6</ecNumber>
    </submittedName>
</protein>
<dbReference type="SUPFAM" id="SSF54427">
    <property type="entry name" value="NTF2-like"/>
    <property type="match status" value="1"/>
</dbReference>
<accession>A0ABZ2KA77</accession>
<dbReference type="NCBIfam" id="TIGR02960">
    <property type="entry name" value="SigX5"/>
    <property type="match status" value="1"/>
</dbReference>
<evidence type="ECO:0000256" key="1">
    <source>
        <dbReference type="ARBA" id="ARBA00010641"/>
    </source>
</evidence>
<feature type="compositionally biased region" description="Pro residues" evidence="6">
    <location>
        <begin position="103"/>
        <end position="113"/>
    </location>
</feature>
<feature type="region of interest" description="Disordered" evidence="6">
    <location>
        <begin position="200"/>
        <end position="220"/>
    </location>
</feature>
<evidence type="ECO:0000313" key="9">
    <source>
        <dbReference type="EMBL" id="WXA94268.1"/>
    </source>
</evidence>
<dbReference type="InterPro" id="IPR013249">
    <property type="entry name" value="RNA_pol_sigma70_r4_t2"/>
</dbReference>
<dbReference type="Pfam" id="PF08281">
    <property type="entry name" value="Sigma70_r4_2"/>
    <property type="match status" value="1"/>
</dbReference>
<evidence type="ECO:0000256" key="3">
    <source>
        <dbReference type="ARBA" id="ARBA00023015"/>
    </source>
</evidence>
<sequence>MLHSSLALEKSEQALLASAKAGNEAAFRDLIEPLSRELSAYAYRMLGAFQDAEDALQETQLKAWRHLSSYEPHAPFRAWVYRIATNTCLDMLRKEQRRVLPPDVGPPVQPGPPTTEMRGDISWLEPYPDTLLPATTDPEARLRLHESVRLAFVRALQVLPARQRAALILHDVLEWSVEDVASMLETTTAAINSALQRARGALQQRGASPDESPGERNERLDAQKAEALARFVKAWETGDFDDLVSMLRADAVMTMPPWIYWLDGRDAVVATMTSPGTWEGELRSGRYRMLPTPMNGQPAALAYVRRDGGAWVPVCLTVMTLDEAGQVAAMDVFVLPKHFTTWGFPATLE</sequence>
<dbReference type="InterPro" id="IPR032710">
    <property type="entry name" value="NTF2-like_dom_sf"/>
</dbReference>
<evidence type="ECO:0000256" key="5">
    <source>
        <dbReference type="ARBA" id="ARBA00023163"/>
    </source>
</evidence>
<evidence type="ECO:0000256" key="2">
    <source>
        <dbReference type="ARBA" id="ARBA00011344"/>
    </source>
</evidence>
<dbReference type="Proteomes" id="UP001379533">
    <property type="component" value="Chromosome"/>
</dbReference>
<comment type="subunit">
    <text evidence="2">Interacts transiently with the RNA polymerase catalytic core formed by RpoA, RpoB, RpoC and RpoZ (2 alpha, 1 beta, 1 beta' and 1 omega subunit) to form the RNA polymerase holoenzyme that can initiate transcription.</text>
</comment>
<keyword evidence="9" id="KW-0808">Transferase</keyword>
<dbReference type="SUPFAM" id="SSF88946">
    <property type="entry name" value="Sigma2 domain of RNA polymerase sigma factors"/>
    <property type="match status" value="1"/>
</dbReference>
<dbReference type="RefSeq" id="WP_394844870.1">
    <property type="nucleotide sequence ID" value="NZ_CP089982.1"/>
</dbReference>
<dbReference type="InterPro" id="IPR013324">
    <property type="entry name" value="RNA_pol_sigma_r3/r4-like"/>
</dbReference>
<feature type="domain" description="RNA polymerase sigma-70 region 2" evidence="7">
    <location>
        <begin position="30"/>
        <end position="98"/>
    </location>
</feature>
<dbReference type="NCBIfam" id="TIGR02937">
    <property type="entry name" value="sigma70-ECF"/>
    <property type="match status" value="1"/>
</dbReference>
<evidence type="ECO:0000259" key="7">
    <source>
        <dbReference type="Pfam" id="PF04542"/>
    </source>
</evidence>
<evidence type="ECO:0000313" key="10">
    <source>
        <dbReference type="Proteomes" id="UP001379533"/>
    </source>
</evidence>
<dbReference type="PANTHER" id="PTHR43133:SF65">
    <property type="entry name" value="ECF RNA POLYMERASE SIGMA FACTOR SIGG"/>
    <property type="match status" value="1"/>
</dbReference>
<proteinExistence type="inferred from homology"/>
<dbReference type="Gene3D" id="1.10.10.10">
    <property type="entry name" value="Winged helix-like DNA-binding domain superfamily/Winged helix DNA-binding domain"/>
    <property type="match status" value="1"/>
</dbReference>
<dbReference type="InterPro" id="IPR014305">
    <property type="entry name" value="RNA_pol_sigma-G_actinobac"/>
</dbReference>
<evidence type="ECO:0000256" key="4">
    <source>
        <dbReference type="ARBA" id="ARBA00023082"/>
    </source>
</evidence>
<dbReference type="InterPro" id="IPR036388">
    <property type="entry name" value="WH-like_DNA-bd_sf"/>
</dbReference>
<feature type="region of interest" description="Disordered" evidence="6">
    <location>
        <begin position="100"/>
        <end position="120"/>
    </location>
</feature>
<name>A0ABZ2KA77_9BACT</name>
<organism evidence="9 10">
    <name type="scientific">Pendulispora brunnea</name>
    <dbReference type="NCBI Taxonomy" id="2905690"/>
    <lineage>
        <taxon>Bacteria</taxon>
        <taxon>Pseudomonadati</taxon>
        <taxon>Myxococcota</taxon>
        <taxon>Myxococcia</taxon>
        <taxon>Myxococcales</taxon>
        <taxon>Sorangiineae</taxon>
        <taxon>Pendulisporaceae</taxon>
        <taxon>Pendulispora</taxon>
    </lineage>
</organism>
<evidence type="ECO:0000256" key="6">
    <source>
        <dbReference type="SAM" id="MobiDB-lite"/>
    </source>
</evidence>
<dbReference type="InterPro" id="IPR014284">
    <property type="entry name" value="RNA_pol_sigma-70_dom"/>
</dbReference>
<keyword evidence="10" id="KW-1185">Reference proteome</keyword>
<dbReference type="PANTHER" id="PTHR43133">
    <property type="entry name" value="RNA POLYMERASE ECF-TYPE SIGMA FACTO"/>
    <property type="match status" value="1"/>
</dbReference>
<reference evidence="9 10" key="1">
    <citation type="submission" date="2021-12" db="EMBL/GenBank/DDBJ databases">
        <title>Discovery of the Pendulisporaceae a myxobacterial family with distinct sporulation behavior and unique specialized metabolism.</title>
        <authorList>
            <person name="Garcia R."/>
            <person name="Popoff A."/>
            <person name="Bader C.D."/>
            <person name="Loehr J."/>
            <person name="Walesch S."/>
            <person name="Walt C."/>
            <person name="Boldt J."/>
            <person name="Bunk B."/>
            <person name="Haeckl F.J.F.P.J."/>
            <person name="Gunesch A.P."/>
            <person name="Birkelbach J."/>
            <person name="Nuebel U."/>
            <person name="Pietschmann T."/>
            <person name="Bach T."/>
            <person name="Mueller R."/>
        </authorList>
    </citation>
    <scope>NUCLEOTIDE SEQUENCE [LARGE SCALE GENOMIC DNA]</scope>
    <source>
        <strain evidence="9 10">MSr12523</strain>
    </source>
</reference>